<dbReference type="InterPro" id="IPR003305">
    <property type="entry name" value="CenC_carb-bd"/>
</dbReference>
<dbReference type="InterPro" id="IPR008979">
    <property type="entry name" value="Galactose-bd-like_sf"/>
</dbReference>
<dbReference type="InterPro" id="IPR033126">
    <property type="entry name" value="Glyco_hydro_9_Asp/Glu_AS"/>
</dbReference>
<dbReference type="Gene3D" id="2.60.40.10">
    <property type="entry name" value="Immunoglobulins"/>
    <property type="match status" value="2"/>
</dbReference>
<feature type="chain" id="PRO_5044985268" description="Endoglucanase" evidence="8">
    <location>
        <begin position="29"/>
        <end position="885"/>
    </location>
</feature>
<dbReference type="RefSeq" id="WP_230561506.1">
    <property type="nucleotide sequence ID" value="NZ_JAJITC010000005.1"/>
</dbReference>
<dbReference type="Proteomes" id="UP001430614">
    <property type="component" value="Unassembled WGS sequence"/>
</dbReference>
<comment type="catalytic activity">
    <reaction evidence="8">
        <text>Endohydrolysis of (1-&gt;4)-beta-D-glucosidic linkages in cellulose, lichenin and cereal beta-D-glucans.</text>
        <dbReference type="EC" id="3.2.1.4"/>
    </reaction>
</comment>
<evidence type="ECO:0000256" key="1">
    <source>
        <dbReference type="ARBA" id="ARBA00007072"/>
    </source>
</evidence>
<reference evidence="12 13" key="1">
    <citation type="submission" date="2021-11" db="EMBL/GenBank/DDBJ databases">
        <authorList>
            <person name="Oh E.-T."/>
            <person name="Kim S.-B."/>
        </authorList>
    </citation>
    <scope>NUCLEOTIDE SEQUENCE [LARGE SCALE GENOMIC DNA]</scope>
    <source>
        <strain evidence="12 13">MMS20-SJTN17</strain>
    </source>
</reference>
<evidence type="ECO:0000256" key="3">
    <source>
        <dbReference type="ARBA" id="ARBA00023277"/>
    </source>
</evidence>
<feature type="domain" description="Cellulase Ig-like" evidence="11">
    <location>
        <begin position="279"/>
        <end position="358"/>
    </location>
</feature>
<comment type="similarity">
    <text evidence="1 6 8">Belongs to the glycosyl hydrolase 9 (cellulase E) family.</text>
</comment>
<evidence type="ECO:0000259" key="11">
    <source>
        <dbReference type="Pfam" id="PF02927"/>
    </source>
</evidence>
<evidence type="ECO:0000256" key="4">
    <source>
        <dbReference type="ARBA" id="ARBA00023295"/>
    </source>
</evidence>
<evidence type="ECO:0000256" key="7">
    <source>
        <dbReference type="PROSITE-ProRule" id="PRU10060"/>
    </source>
</evidence>
<gene>
    <name evidence="12" type="ORF">LJ655_12270</name>
</gene>
<dbReference type="Pfam" id="PF02018">
    <property type="entry name" value="CBM_4_9"/>
    <property type="match status" value="1"/>
</dbReference>
<keyword evidence="13" id="KW-1185">Reference proteome</keyword>
<dbReference type="PROSITE" id="PS00698">
    <property type="entry name" value="GH9_3"/>
    <property type="match status" value="1"/>
</dbReference>
<evidence type="ECO:0000313" key="13">
    <source>
        <dbReference type="Proteomes" id="UP001430614"/>
    </source>
</evidence>
<dbReference type="Gene3D" id="1.50.10.10">
    <property type="match status" value="1"/>
</dbReference>
<feature type="signal peptide" evidence="8">
    <location>
        <begin position="1"/>
        <end position="28"/>
    </location>
</feature>
<dbReference type="PROSITE" id="PS00592">
    <property type="entry name" value="GH9_2"/>
    <property type="match status" value="1"/>
</dbReference>
<dbReference type="CDD" id="cd02850">
    <property type="entry name" value="E_set_Cellulase_N"/>
    <property type="match status" value="1"/>
</dbReference>
<sequence>MTLAVPTPRFSRNLAITVALLAHGLAHAASSPQLSASAHSLDKPADLVLTARSDAADRIAKIVFFDNGKLVSVAEHAPYVYTVKADTSLNGQHIYSAQVYDRDGHTAMSAPVSVTVDIAGDHSTAELLPNGDFAAGTQNWWTAGVGAQDWQIAHGESCIQIGNPGSHPWDVILGQGGKGLTRGETYTVSFSARSPEGVPITALLQKDGGDYTRYYAEDITDLGGESKRYSETFTMAQASDGKAAFQFQMGGKRAGTVCVSNVSVKGPKFDAGPIDDGRASVYVNQIGYLTGAPKLAMAQHDSLVPVAWRVLDAARHVVAQGTTRVDDFDPSSGLHLHTIDFSSLHTPGDGYTLEVDGRYSHAFRIGDDLYSRLRNDALSYFYQTRSGVSIEQRFVGNPLLARPAGHVNAGPNTGDANVTCFDKIDTQGNHWPSCGYRLSPVRGWYDAGDHGKYVVNGGIAVWTLMNQYEHAKRFSNVASYADGRLAIPENANGANDLLDEARWEMDFLMSMQVPDGQRLELPVGDQGAQLKHLTLTSVDASGMVHQALHDLAWTGLPTRPEADSQPRYVYYPTTAATLNMAATAAQCARVFKGVDDAYAGRCLRAAKSAWQAARRNPAIYAYPGLFNGGGAYEDNDVSDEFYWAAAELYATTGEQQYLDFLKASHLYLKAYKKTAEGELTWSDLTAAGTITLALEAGSLPDADRETARANLIATADAYLADIATQGFRLPMTQTAFPWGSNGNVANRALMMALAYDFTGERKYVYGALDSMGYLLGRNPMDKSYVSGYGTRALERPHHRFWAHALDAQLPNPPAGVLSGGPNSENMADPVSSGLKGNCAPETCYIDDNGAYAVNEVAINWNAPFAWVAAFVDDVASGRERAQGQR</sequence>
<evidence type="ECO:0000313" key="12">
    <source>
        <dbReference type="EMBL" id="MCC8402658.1"/>
    </source>
</evidence>
<keyword evidence="8" id="KW-0732">Signal</keyword>
<dbReference type="EMBL" id="JAJITC010000005">
    <property type="protein sequence ID" value="MCC8402658.1"/>
    <property type="molecule type" value="Genomic_DNA"/>
</dbReference>
<comment type="caution">
    <text evidence="12">The sequence shown here is derived from an EMBL/GenBank/DDBJ whole genome shotgun (WGS) entry which is preliminary data.</text>
</comment>
<evidence type="ECO:0000256" key="5">
    <source>
        <dbReference type="ARBA" id="ARBA00023326"/>
    </source>
</evidence>
<evidence type="ECO:0000259" key="9">
    <source>
        <dbReference type="Pfam" id="PF00759"/>
    </source>
</evidence>
<dbReference type="InterPro" id="IPR012341">
    <property type="entry name" value="6hp_glycosidase-like_sf"/>
</dbReference>
<dbReference type="InterPro" id="IPR004197">
    <property type="entry name" value="Cellulase_Ig-like"/>
</dbReference>
<name>A0ABS8KD64_9BURK</name>
<keyword evidence="2 6" id="KW-0378">Hydrolase</keyword>
<proteinExistence type="inferred from homology"/>
<organism evidence="12 13">
    <name type="scientific">Paraburkholderia translucens</name>
    <dbReference type="NCBI Taxonomy" id="2886945"/>
    <lineage>
        <taxon>Bacteria</taxon>
        <taxon>Pseudomonadati</taxon>
        <taxon>Pseudomonadota</taxon>
        <taxon>Betaproteobacteria</taxon>
        <taxon>Burkholderiales</taxon>
        <taxon>Burkholderiaceae</taxon>
        <taxon>Paraburkholderia</taxon>
    </lineage>
</organism>
<protein>
    <recommendedName>
        <fullName evidence="8">Endoglucanase</fullName>
        <ecNumber evidence="8">3.2.1.4</ecNumber>
    </recommendedName>
</protein>
<dbReference type="Pfam" id="PF02927">
    <property type="entry name" value="CelD_N"/>
    <property type="match status" value="1"/>
</dbReference>
<feature type="domain" description="CBM-cenC" evidence="10">
    <location>
        <begin position="126"/>
        <end position="250"/>
    </location>
</feature>
<dbReference type="Gene3D" id="2.60.120.260">
    <property type="entry name" value="Galactose-binding domain-like"/>
    <property type="match status" value="1"/>
</dbReference>
<dbReference type="GO" id="GO:0016787">
    <property type="term" value="F:hydrolase activity"/>
    <property type="evidence" value="ECO:0007669"/>
    <property type="project" value="UniProtKB-KW"/>
</dbReference>
<feature type="active site" evidence="7">
    <location>
        <position position="846"/>
    </location>
</feature>
<keyword evidence="3 6" id="KW-0119">Carbohydrate metabolism</keyword>
<dbReference type="EC" id="3.2.1.4" evidence="8"/>
<dbReference type="InterPro" id="IPR014756">
    <property type="entry name" value="Ig_E-set"/>
</dbReference>
<dbReference type="PANTHER" id="PTHR22298">
    <property type="entry name" value="ENDO-1,4-BETA-GLUCANASE"/>
    <property type="match status" value="1"/>
</dbReference>
<feature type="active site" evidence="7">
    <location>
        <position position="855"/>
    </location>
</feature>
<keyword evidence="8" id="KW-0136">Cellulose degradation</keyword>
<evidence type="ECO:0000256" key="2">
    <source>
        <dbReference type="ARBA" id="ARBA00022801"/>
    </source>
</evidence>
<dbReference type="InterPro" id="IPR001701">
    <property type="entry name" value="Glyco_hydro_9"/>
</dbReference>
<dbReference type="SUPFAM" id="SSF48208">
    <property type="entry name" value="Six-hairpin glycosidases"/>
    <property type="match status" value="1"/>
</dbReference>
<dbReference type="SUPFAM" id="SSF49785">
    <property type="entry name" value="Galactose-binding domain-like"/>
    <property type="match status" value="1"/>
</dbReference>
<dbReference type="InterPro" id="IPR018221">
    <property type="entry name" value="Glyco_hydro_9_His_AS"/>
</dbReference>
<keyword evidence="5 6" id="KW-0624">Polysaccharide degradation</keyword>
<evidence type="ECO:0000256" key="8">
    <source>
        <dbReference type="RuleBase" id="RU361166"/>
    </source>
</evidence>
<dbReference type="SUPFAM" id="SSF81296">
    <property type="entry name" value="E set domains"/>
    <property type="match status" value="1"/>
</dbReference>
<dbReference type="InterPro" id="IPR013783">
    <property type="entry name" value="Ig-like_fold"/>
</dbReference>
<feature type="domain" description="Glycoside hydrolase family 9" evidence="9">
    <location>
        <begin position="370"/>
        <end position="867"/>
    </location>
</feature>
<evidence type="ECO:0000256" key="6">
    <source>
        <dbReference type="PROSITE-ProRule" id="PRU10059"/>
    </source>
</evidence>
<feature type="active site" evidence="6">
    <location>
        <position position="797"/>
    </location>
</feature>
<keyword evidence="4 6" id="KW-0326">Glycosidase</keyword>
<dbReference type="Pfam" id="PF00759">
    <property type="entry name" value="Glyco_hydro_9"/>
    <property type="match status" value="1"/>
</dbReference>
<accession>A0ABS8KD64</accession>
<dbReference type="InterPro" id="IPR008928">
    <property type="entry name" value="6-hairpin_glycosidase_sf"/>
</dbReference>
<evidence type="ECO:0000259" key="10">
    <source>
        <dbReference type="Pfam" id="PF02018"/>
    </source>
</evidence>